<dbReference type="AlphaFoldDB" id="T2G9G0"/>
<dbReference type="OrthoDB" id="9800864at2"/>
<dbReference type="PANTHER" id="PTHR42871:SF1">
    <property type="entry name" value="CITRATE SYNTHASE"/>
    <property type="match status" value="1"/>
</dbReference>
<evidence type="ECO:0000313" key="12">
    <source>
        <dbReference type="Proteomes" id="UP000016587"/>
    </source>
</evidence>
<dbReference type="GO" id="GO:0036440">
    <property type="term" value="F:citrate synthase activity"/>
    <property type="evidence" value="ECO:0007669"/>
    <property type="project" value="UniProtKB-EC"/>
</dbReference>
<dbReference type="InterPro" id="IPR024176">
    <property type="entry name" value="Citrate_synthase_bac-typ"/>
</dbReference>
<accession>T2G9G0</accession>
<organism evidence="11 12">
    <name type="scientific">Megalodesulfovibrio gigas (strain ATCC 19364 / DSM 1382 / NCIMB 9332 / VKM B-1759)</name>
    <name type="common">Desulfovibrio gigas</name>
    <dbReference type="NCBI Taxonomy" id="1121448"/>
    <lineage>
        <taxon>Bacteria</taxon>
        <taxon>Pseudomonadati</taxon>
        <taxon>Thermodesulfobacteriota</taxon>
        <taxon>Desulfovibrionia</taxon>
        <taxon>Desulfovibrionales</taxon>
        <taxon>Desulfovibrionaceae</taxon>
        <taxon>Megalodesulfovibrio</taxon>
    </lineage>
</organism>
<sequence>MSEDKHTTAARTATLILDGQSYEFPVLEGSEGEKAIDISALRSKTGHITLDHGYGNTGSCQSNISFVDGERGILRYRGYDIEELVEKSSFIETAMLLIFGRLPTATELDGFRNMLREQELLHEDLLHHFDGFPSSGEPMAILSAVINSLGSYHPDLYNITNQDEFTRAVAKVISKVRTIAAFAYRKSQGLPFIYPNPNKNYCANFLHMMFSVPYRLYEPPLGAVRALSLFLIVHADHEQNCSCSTVRMVGSSEANLFASVSAGVCALWGRLHGGANAAVVQQLQHLVDNKVNIKDYLEKVKKRELRLMGFGHRVYKNFDPRARVLKEAAHNLLQNMGQDDPLIHVAQELEDAALNDDFFQERKLYPNVDFYSGIILRTLGIPVQMFPVMFAIGRMPGWIAHWYEEFQGPAKIHRPRQVYTGPTRRPYVHIEDRAGQ</sequence>
<comment type="pathway">
    <text evidence="1 9">Carbohydrate metabolism; tricarboxylic acid cycle; isocitrate from oxaloacetate: step 1/2.</text>
</comment>
<dbReference type="Proteomes" id="UP000016587">
    <property type="component" value="Chromosome"/>
</dbReference>
<dbReference type="FunFam" id="1.10.230.10:FF:000002">
    <property type="entry name" value="Citrate synthase"/>
    <property type="match status" value="1"/>
</dbReference>
<dbReference type="InterPro" id="IPR010953">
    <property type="entry name" value="Citrate_synthase_typ-I"/>
</dbReference>
<dbReference type="PIRSF" id="PIRSF001369">
    <property type="entry name" value="Citrate_synth"/>
    <property type="match status" value="1"/>
</dbReference>
<dbReference type="CDD" id="cd06114">
    <property type="entry name" value="EcCS_like"/>
    <property type="match status" value="1"/>
</dbReference>
<dbReference type="PRINTS" id="PR00143">
    <property type="entry name" value="CITRTSNTHASE"/>
</dbReference>
<dbReference type="InterPro" id="IPR016143">
    <property type="entry name" value="Citrate_synth-like_sm_a-sub"/>
</dbReference>
<dbReference type="PANTHER" id="PTHR42871">
    <property type="entry name" value="CITRATE SYNTHASE"/>
    <property type="match status" value="1"/>
</dbReference>
<comment type="similarity">
    <text evidence="2 7 10">Belongs to the citrate synthase family.</text>
</comment>
<evidence type="ECO:0000256" key="5">
    <source>
        <dbReference type="ARBA" id="ARBA00049288"/>
    </source>
</evidence>
<dbReference type="SUPFAM" id="SSF48256">
    <property type="entry name" value="Citrate synthase"/>
    <property type="match status" value="1"/>
</dbReference>
<evidence type="ECO:0000256" key="3">
    <source>
        <dbReference type="ARBA" id="ARBA00022532"/>
    </source>
</evidence>
<dbReference type="Gene3D" id="1.10.580.10">
    <property type="entry name" value="Citrate Synthase, domain 1"/>
    <property type="match status" value="1"/>
</dbReference>
<dbReference type="NCBIfam" id="NF004126">
    <property type="entry name" value="PRK05614.1"/>
    <property type="match status" value="1"/>
</dbReference>
<evidence type="ECO:0000256" key="7">
    <source>
        <dbReference type="PIRNR" id="PIRNR001369"/>
    </source>
</evidence>
<protein>
    <recommendedName>
        <fullName evidence="6 7">Citrate synthase</fullName>
    </recommendedName>
</protein>
<evidence type="ECO:0000256" key="4">
    <source>
        <dbReference type="ARBA" id="ARBA00022679"/>
    </source>
</evidence>
<dbReference type="NCBIfam" id="TIGR01798">
    <property type="entry name" value="cit_synth_I"/>
    <property type="match status" value="1"/>
</dbReference>
<evidence type="ECO:0000256" key="1">
    <source>
        <dbReference type="ARBA" id="ARBA00004751"/>
    </source>
</evidence>
<reference evidence="11 12" key="1">
    <citation type="journal article" date="2013" name="J. Bacteriol.">
        <title>Roles of HynAB and Ech, the only two hydrogenases found in the model sulfate reducer Desulfovibrio gigas.</title>
        <authorList>
            <person name="Morais-Silva F.O."/>
            <person name="Santos C.I."/>
            <person name="Rodrigues R."/>
            <person name="Pereira I.A."/>
            <person name="Rodrigues-Pousada C."/>
        </authorList>
    </citation>
    <scope>NUCLEOTIDE SEQUENCE [LARGE SCALE GENOMIC DNA]</scope>
    <source>
        <strain evidence="12">ATCC 19364 / DSM 1382 / NCIMB 9332 / VKM B-1759</strain>
    </source>
</reference>
<dbReference type="RefSeq" id="WP_021760021.1">
    <property type="nucleotide sequence ID" value="NC_022444.1"/>
</dbReference>
<evidence type="ECO:0000313" key="11">
    <source>
        <dbReference type="EMBL" id="AGW13225.1"/>
    </source>
</evidence>
<dbReference type="InterPro" id="IPR036969">
    <property type="entry name" value="Citrate_synthase_sf"/>
</dbReference>
<dbReference type="PROSITE" id="PS00480">
    <property type="entry name" value="CITRATE_SYNTHASE"/>
    <property type="match status" value="1"/>
</dbReference>
<dbReference type="HOGENOM" id="CLU_025068_0_0_7"/>
<dbReference type="InterPro" id="IPR019810">
    <property type="entry name" value="Citrate_synthase_AS"/>
</dbReference>
<dbReference type="GO" id="GO:0006099">
    <property type="term" value="P:tricarboxylic acid cycle"/>
    <property type="evidence" value="ECO:0007669"/>
    <property type="project" value="UniProtKB-UniRule"/>
</dbReference>
<dbReference type="PATRIC" id="fig|1121448.10.peg.1374"/>
<dbReference type="Gene3D" id="2.20.28.60">
    <property type="match status" value="1"/>
</dbReference>
<evidence type="ECO:0000256" key="6">
    <source>
        <dbReference type="NCBIfam" id="TIGR01798"/>
    </source>
</evidence>
<evidence type="ECO:0000256" key="8">
    <source>
        <dbReference type="PIRSR" id="PIRSR001369-1"/>
    </source>
</evidence>
<dbReference type="GO" id="GO:0005737">
    <property type="term" value="C:cytoplasm"/>
    <property type="evidence" value="ECO:0007669"/>
    <property type="project" value="InterPro"/>
</dbReference>
<dbReference type="InterPro" id="IPR002020">
    <property type="entry name" value="Citrate_synthase"/>
</dbReference>
<evidence type="ECO:0000256" key="10">
    <source>
        <dbReference type="RuleBase" id="RU003406"/>
    </source>
</evidence>
<dbReference type="Gene3D" id="1.10.230.10">
    <property type="entry name" value="Cytochrome P450-Terp, domain 2"/>
    <property type="match status" value="1"/>
</dbReference>
<keyword evidence="12" id="KW-1185">Reference proteome</keyword>
<keyword evidence="4 7" id="KW-0808">Transferase</keyword>
<keyword evidence="3 9" id="KW-0816">Tricarboxylic acid cycle</keyword>
<dbReference type="UniPathway" id="UPA00223">
    <property type="reaction ID" value="UER00717"/>
</dbReference>
<feature type="active site" evidence="8">
    <location>
        <position position="312"/>
    </location>
</feature>
<feature type="active site" evidence="8">
    <location>
        <position position="369"/>
    </location>
</feature>
<dbReference type="InterPro" id="IPR016142">
    <property type="entry name" value="Citrate_synth-like_lrg_a-sub"/>
</dbReference>
<dbReference type="Pfam" id="PF00285">
    <property type="entry name" value="Citrate_synt"/>
    <property type="match status" value="1"/>
</dbReference>
<comment type="catalytic activity">
    <reaction evidence="5 9">
        <text>oxaloacetate + acetyl-CoA + H2O = citrate + CoA + H(+)</text>
        <dbReference type="Rhea" id="RHEA:16845"/>
        <dbReference type="ChEBI" id="CHEBI:15377"/>
        <dbReference type="ChEBI" id="CHEBI:15378"/>
        <dbReference type="ChEBI" id="CHEBI:16452"/>
        <dbReference type="ChEBI" id="CHEBI:16947"/>
        <dbReference type="ChEBI" id="CHEBI:57287"/>
        <dbReference type="ChEBI" id="CHEBI:57288"/>
        <dbReference type="EC" id="2.3.3.16"/>
    </reaction>
</comment>
<gene>
    <name evidence="11" type="primary">gltA</name>
    <name evidence="11" type="ORF">DGI_1379</name>
</gene>
<dbReference type="STRING" id="1121448.DGI_1379"/>
<evidence type="ECO:0000256" key="9">
    <source>
        <dbReference type="RuleBase" id="RU003370"/>
    </source>
</evidence>
<dbReference type="KEGG" id="dgg:DGI_1379"/>
<evidence type="ECO:0000256" key="2">
    <source>
        <dbReference type="ARBA" id="ARBA00010566"/>
    </source>
</evidence>
<name>T2G9G0_MEGG1</name>
<dbReference type="EMBL" id="CP006585">
    <property type="protein sequence ID" value="AGW13225.1"/>
    <property type="molecule type" value="Genomic_DNA"/>
</dbReference>
<proteinExistence type="inferred from homology"/>
<dbReference type="eggNOG" id="COG0372">
    <property type="taxonomic scope" value="Bacteria"/>
</dbReference>
<reference evidence="12" key="2">
    <citation type="submission" date="2013-07" db="EMBL/GenBank/DDBJ databases">
        <authorList>
            <person name="Morais-Silva F.O."/>
            <person name="Rezende A.M."/>
            <person name="Pimentel C."/>
            <person name="Resende D.M."/>
            <person name="Santos C.I."/>
            <person name="Clemente C."/>
            <person name="de Oliveira L.M."/>
            <person name="da Silva S.M."/>
            <person name="Costa D.A."/>
            <person name="Varela-Raposo A."/>
            <person name="Horacio E.C.A."/>
            <person name="Matos M."/>
            <person name="Flores O."/>
            <person name="Ruiz J.C."/>
            <person name="Rodrigues-Pousada C."/>
        </authorList>
    </citation>
    <scope>NUCLEOTIDE SEQUENCE [LARGE SCALE GENOMIC DNA]</scope>
    <source>
        <strain evidence="12">ATCC 19364 / DSM 1382 / NCIMB 9332 / VKM B-1759</strain>
    </source>
</reference>